<evidence type="ECO:0000256" key="4">
    <source>
        <dbReference type="ARBA" id="ARBA00022989"/>
    </source>
</evidence>
<feature type="transmembrane region" description="Helical" evidence="7">
    <location>
        <begin position="398"/>
        <end position="416"/>
    </location>
</feature>
<keyword evidence="3 7" id="KW-0812">Transmembrane</keyword>
<dbReference type="InterPro" id="IPR011701">
    <property type="entry name" value="MFS"/>
</dbReference>
<reference evidence="9" key="1">
    <citation type="journal article" date="2023" name="Mol. Phylogenet. Evol.">
        <title>Genome-scale phylogeny and comparative genomics of the fungal order Sordariales.</title>
        <authorList>
            <person name="Hensen N."/>
            <person name="Bonometti L."/>
            <person name="Westerberg I."/>
            <person name="Brannstrom I.O."/>
            <person name="Guillou S."/>
            <person name="Cros-Aarteil S."/>
            <person name="Calhoun S."/>
            <person name="Haridas S."/>
            <person name="Kuo A."/>
            <person name="Mondo S."/>
            <person name="Pangilinan J."/>
            <person name="Riley R."/>
            <person name="LaButti K."/>
            <person name="Andreopoulos B."/>
            <person name="Lipzen A."/>
            <person name="Chen C."/>
            <person name="Yan M."/>
            <person name="Daum C."/>
            <person name="Ng V."/>
            <person name="Clum A."/>
            <person name="Steindorff A."/>
            <person name="Ohm R.A."/>
            <person name="Martin F."/>
            <person name="Silar P."/>
            <person name="Natvig D.O."/>
            <person name="Lalanne C."/>
            <person name="Gautier V."/>
            <person name="Ament-Velasquez S.L."/>
            <person name="Kruys A."/>
            <person name="Hutchinson M.I."/>
            <person name="Powell A.J."/>
            <person name="Barry K."/>
            <person name="Miller A.N."/>
            <person name="Grigoriev I.V."/>
            <person name="Debuchy R."/>
            <person name="Gladieux P."/>
            <person name="Hiltunen Thoren M."/>
            <person name="Johannesson H."/>
        </authorList>
    </citation>
    <scope>NUCLEOTIDE SEQUENCE</scope>
    <source>
        <strain evidence="9">CBS 103.79</strain>
    </source>
</reference>
<dbReference type="SUPFAM" id="SSF103473">
    <property type="entry name" value="MFS general substrate transporter"/>
    <property type="match status" value="1"/>
</dbReference>
<name>A0AAN6MN62_9PEZI</name>
<dbReference type="EMBL" id="MU855420">
    <property type="protein sequence ID" value="KAK3903976.1"/>
    <property type="molecule type" value="Genomic_DNA"/>
</dbReference>
<feature type="compositionally biased region" description="Polar residues" evidence="6">
    <location>
        <begin position="1"/>
        <end position="19"/>
    </location>
</feature>
<organism evidence="9 10">
    <name type="scientific">Staphylotrichum tortipilum</name>
    <dbReference type="NCBI Taxonomy" id="2831512"/>
    <lineage>
        <taxon>Eukaryota</taxon>
        <taxon>Fungi</taxon>
        <taxon>Dikarya</taxon>
        <taxon>Ascomycota</taxon>
        <taxon>Pezizomycotina</taxon>
        <taxon>Sordariomycetes</taxon>
        <taxon>Sordariomycetidae</taxon>
        <taxon>Sordariales</taxon>
        <taxon>Chaetomiaceae</taxon>
        <taxon>Staphylotrichum</taxon>
    </lineage>
</organism>
<feature type="transmembrane region" description="Helical" evidence="7">
    <location>
        <begin position="135"/>
        <end position="160"/>
    </location>
</feature>
<dbReference type="InterPro" id="IPR036259">
    <property type="entry name" value="MFS_trans_sf"/>
</dbReference>
<dbReference type="PANTHER" id="PTHR23501:SF193">
    <property type="entry name" value="MULTIDRUG TRANSPORTER, PUTATIVE (AFU_ORTHOLOGUE AFUA_8G00940)-RELATED"/>
    <property type="match status" value="1"/>
</dbReference>
<keyword evidence="10" id="KW-1185">Reference proteome</keyword>
<dbReference type="AlphaFoldDB" id="A0AAN6MN62"/>
<keyword evidence="4 7" id="KW-1133">Transmembrane helix</keyword>
<evidence type="ECO:0000256" key="5">
    <source>
        <dbReference type="ARBA" id="ARBA00023136"/>
    </source>
</evidence>
<dbReference type="InterPro" id="IPR020846">
    <property type="entry name" value="MFS_dom"/>
</dbReference>
<feature type="transmembrane region" description="Helical" evidence="7">
    <location>
        <begin position="166"/>
        <end position="185"/>
    </location>
</feature>
<protein>
    <submittedName>
        <fullName evidence="9">Major facilitator superfamily domain-containing protein</fullName>
    </submittedName>
</protein>
<feature type="transmembrane region" description="Helical" evidence="7">
    <location>
        <begin position="465"/>
        <end position="486"/>
    </location>
</feature>
<evidence type="ECO:0000259" key="8">
    <source>
        <dbReference type="PROSITE" id="PS50850"/>
    </source>
</evidence>
<feature type="domain" description="Major facilitator superfamily (MFS) profile" evidence="8">
    <location>
        <begin position="70"/>
        <end position="521"/>
    </location>
</feature>
<evidence type="ECO:0000256" key="3">
    <source>
        <dbReference type="ARBA" id="ARBA00022692"/>
    </source>
</evidence>
<reference evidence="9" key="2">
    <citation type="submission" date="2023-05" db="EMBL/GenBank/DDBJ databases">
        <authorList>
            <consortium name="Lawrence Berkeley National Laboratory"/>
            <person name="Steindorff A."/>
            <person name="Hensen N."/>
            <person name="Bonometti L."/>
            <person name="Westerberg I."/>
            <person name="Brannstrom I.O."/>
            <person name="Guillou S."/>
            <person name="Cros-Aarteil S."/>
            <person name="Calhoun S."/>
            <person name="Haridas S."/>
            <person name="Kuo A."/>
            <person name="Mondo S."/>
            <person name="Pangilinan J."/>
            <person name="Riley R."/>
            <person name="Labutti K."/>
            <person name="Andreopoulos B."/>
            <person name="Lipzen A."/>
            <person name="Chen C."/>
            <person name="Yanf M."/>
            <person name="Daum C."/>
            <person name="Ng V."/>
            <person name="Clum A."/>
            <person name="Ohm R."/>
            <person name="Martin F."/>
            <person name="Silar P."/>
            <person name="Natvig D."/>
            <person name="Lalanne C."/>
            <person name="Gautier V."/>
            <person name="Ament-Velasquez S.L."/>
            <person name="Kruys A."/>
            <person name="Hutchinson M.I."/>
            <person name="Powell A.J."/>
            <person name="Barry K."/>
            <person name="Miller A.N."/>
            <person name="Grigoriev I.V."/>
            <person name="Debuchy R."/>
            <person name="Gladieux P."/>
            <person name="Thoren M.H."/>
            <person name="Johannesson H."/>
        </authorList>
    </citation>
    <scope>NUCLEOTIDE SEQUENCE</scope>
    <source>
        <strain evidence="9">CBS 103.79</strain>
    </source>
</reference>
<feature type="transmembrane region" description="Helical" evidence="7">
    <location>
        <begin position="291"/>
        <end position="314"/>
    </location>
</feature>
<dbReference type="Gene3D" id="1.20.1250.20">
    <property type="entry name" value="MFS general substrate transporter like domains"/>
    <property type="match status" value="1"/>
</dbReference>
<feature type="region of interest" description="Disordered" evidence="6">
    <location>
        <begin position="1"/>
        <end position="36"/>
    </location>
</feature>
<feature type="transmembrane region" description="Helical" evidence="7">
    <location>
        <begin position="225"/>
        <end position="244"/>
    </location>
</feature>
<feature type="transmembrane region" description="Helical" evidence="7">
    <location>
        <begin position="428"/>
        <end position="453"/>
    </location>
</feature>
<feature type="transmembrane region" description="Helical" evidence="7">
    <location>
        <begin position="105"/>
        <end position="123"/>
    </location>
</feature>
<feature type="transmembrane region" description="Helical" evidence="7">
    <location>
        <begin position="334"/>
        <end position="359"/>
    </location>
</feature>
<dbReference type="CDD" id="cd17502">
    <property type="entry name" value="MFS_Azr1_MDR_like"/>
    <property type="match status" value="1"/>
</dbReference>
<comment type="similarity">
    <text evidence="2">Belongs to the major facilitator superfamily. TCR/Tet family.</text>
</comment>
<gene>
    <name evidence="9" type="ORF">C8A05DRAFT_32272</name>
</gene>
<dbReference type="PROSITE" id="PS50850">
    <property type="entry name" value="MFS"/>
    <property type="match status" value="1"/>
</dbReference>
<feature type="transmembrane region" description="Helical" evidence="7">
    <location>
        <begin position="197"/>
        <end position="219"/>
    </location>
</feature>
<proteinExistence type="inferred from homology"/>
<evidence type="ECO:0000256" key="2">
    <source>
        <dbReference type="ARBA" id="ARBA00007520"/>
    </source>
</evidence>
<dbReference type="Gene3D" id="1.20.1720.10">
    <property type="entry name" value="Multidrug resistance protein D"/>
    <property type="match status" value="1"/>
</dbReference>
<dbReference type="PANTHER" id="PTHR23501">
    <property type="entry name" value="MAJOR FACILITATOR SUPERFAMILY"/>
    <property type="match status" value="1"/>
</dbReference>
<feature type="transmembrane region" description="Helical" evidence="7">
    <location>
        <begin position="371"/>
        <end position="391"/>
    </location>
</feature>
<dbReference type="GO" id="GO:0005886">
    <property type="term" value="C:plasma membrane"/>
    <property type="evidence" value="ECO:0007669"/>
    <property type="project" value="TreeGrafter"/>
</dbReference>
<evidence type="ECO:0000256" key="6">
    <source>
        <dbReference type="SAM" id="MobiDB-lite"/>
    </source>
</evidence>
<comment type="subcellular location">
    <subcellularLocation>
        <location evidence="1">Membrane</location>
        <topology evidence="1">Multi-pass membrane protein</topology>
    </subcellularLocation>
</comment>
<dbReference type="GO" id="GO:0022857">
    <property type="term" value="F:transmembrane transporter activity"/>
    <property type="evidence" value="ECO:0007669"/>
    <property type="project" value="InterPro"/>
</dbReference>
<evidence type="ECO:0000256" key="1">
    <source>
        <dbReference type="ARBA" id="ARBA00004141"/>
    </source>
</evidence>
<feature type="transmembrane region" description="Helical" evidence="7">
    <location>
        <begin position="536"/>
        <end position="555"/>
    </location>
</feature>
<accession>A0AAN6MN62</accession>
<feature type="transmembrane region" description="Helical" evidence="7">
    <location>
        <begin position="67"/>
        <end position="93"/>
    </location>
</feature>
<feature type="transmembrane region" description="Helical" evidence="7">
    <location>
        <begin position="264"/>
        <end position="285"/>
    </location>
</feature>
<evidence type="ECO:0000313" key="10">
    <source>
        <dbReference type="Proteomes" id="UP001303889"/>
    </source>
</evidence>
<keyword evidence="5 7" id="KW-0472">Membrane</keyword>
<evidence type="ECO:0000256" key="7">
    <source>
        <dbReference type="SAM" id="Phobius"/>
    </source>
</evidence>
<sequence>MPSIELSTLSRPLKATTSPPRAASFVDLQPSPRTSVDEQWQPRLSASSQERIVVPEDEQQWMKGAKLFLLLSMLTLAMLMVLLDTSIIATAIPHITDEFHSLEDVGLYASIYQLANAALQPLAGRIYHRFSNKVAFLVFLVAFEIGSAICGTATTSAMLVAGRAIAGARSAGIISGGLTIAASAMRLATRVSAMGAMLGIAQVGIAIGPLLGGAFTTYTNWRWCFYINLPVGLVLAIGLFFIQVPDQSNKPTTRTLLPRLHRELDLLGFVLISGASTQLLLALSWGGVKHAWGSVSVVGLLTGAAVTALLWLLWNWSQEDDALIPLSLLRVRAVWAGSLTHWFLMVSVFCASYFLPVYFQAVHGASPMMSGVYMLASIVSQLCVVPVTGKLVERTGHIIPFAVAAAVIGCISNGLYSTLSPTTPAAQWIGYQILNGVGRGIGMPLAIVAVQAAINHADVAMGNSIVVFTQSLGTAVVLALSNMVFLEELRREIPIYAPAVDPTAVIAAGATRFRAIVPEQDLPGVLMAYSRAIGHIYYPIITISGMAIFTSLYLGGRVLSSHAQRIPSRV</sequence>
<dbReference type="Proteomes" id="UP001303889">
    <property type="component" value="Unassembled WGS sequence"/>
</dbReference>
<evidence type="ECO:0000313" key="9">
    <source>
        <dbReference type="EMBL" id="KAK3903976.1"/>
    </source>
</evidence>
<dbReference type="Pfam" id="PF07690">
    <property type="entry name" value="MFS_1"/>
    <property type="match status" value="1"/>
</dbReference>
<comment type="caution">
    <text evidence="9">The sequence shown here is derived from an EMBL/GenBank/DDBJ whole genome shotgun (WGS) entry which is preliminary data.</text>
</comment>